<dbReference type="AlphaFoldDB" id="A0AAV5SGY7"/>
<comment type="caution">
    <text evidence="1">The sequence shown here is derived from an EMBL/GenBank/DDBJ whole genome shotgun (WGS) entry which is preliminary data.</text>
</comment>
<sequence>KCGKMMRDLSTPIERHLAMQPQMVAGNKKYWNNIPIIFNNSFNENIAEVFEREREGAIKLILTEEDKEHLVSKM</sequence>
<evidence type="ECO:0000313" key="2">
    <source>
        <dbReference type="Proteomes" id="UP001432027"/>
    </source>
</evidence>
<proteinExistence type="predicted"/>
<organism evidence="1 2">
    <name type="scientific">Pristionchus entomophagus</name>
    <dbReference type="NCBI Taxonomy" id="358040"/>
    <lineage>
        <taxon>Eukaryota</taxon>
        <taxon>Metazoa</taxon>
        <taxon>Ecdysozoa</taxon>
        <taxon>Nematoda</taxon>
        <taxon>Chromadorea</taxon>
        <taxon>Rhabditida</taxon>
        <taxon>Rhabditina</taxon>
        <taxon>Diplogasteromorpha</taxon>
        <taxon>Diplogasteroidea</taxon>
        <taxon>Neodiplogasteridae</taxon>
        <taxon>Pristionchus</taxon>
    </lineage>
</organism>
<protein>
    <submittedName>
        <fullName evidence="1">Uncharacterized protein</fullName>
    </submittedName>
</protein>
<dbReference type="Proteomes" id="UP001432027">
    <property type="component" value="Unassembled WGS sequence"/>
</dbReference>
<dbReference type="EMBL" id="BTSX01000001">
    <property type="protein sequence ID" value="GMS79948.1"/>
    <property type="molecule type" value="Genomic_DNA"/>
</dbReference>
<reference evidence="1" key="1">
    <citation type="submission" date="2023-10" db="EMBL/GenBank/DDBJ databases">
        <title>Genome assembly of Pristionchus species.</title>
        <authorList>
            <person name="Yoshida K."/>
            <person name="Sommer R.J."/>
        </authorList>
    </citation>
    <scope>NUCLEOTIDE SEQUENCE</scope>
    <source>
        <strain evidence="1">RS0144</strain>
    </source>
</reference>
<feature type="non-terminal residue" evidence="1">
    <location>
        <position position="1"/>
    </location>
</feature>
<keyword evidence="2" id="KW-1185">Reference proteome</keyword>
<name>A0AAV5SGY7_9BILA</name>
<gene>
    <name evidence="1" type="ORF">PENTCL1PPCAC_2123</name>
</gene>
<feature type="non-terminal residue" evidence="1">
    <location>
        <position position="74"/>
    </location>
</feature>
<accession>A0AAV5SGY7</accession>
<evidence type="ECO:0000313" key="1">
    <source>
        <dbReference type="EMBL" id="GMS79948.1"/>
    </source>
</evidence>